<reference evidence="6" key="1">
    <citation type="submission" date="2021-02" db="EMBL/GenBank/DDBJ databases">
        <title>Strain Y2R2, a novel species of the genus Halomonas.</title>
        <authorList>
            <person name="Huang H."/>
        </authorList>
    </citation>
    <scope>NUCLEOTIDE SEQUENCE</scope>
    <source>
        <strain evidence="6">Y2R2</strain>
    </source>
</reference>
<accession>A0A5C1NN22</accession>
<dbReference type="PANTHER" id="PTHR42988:SF2">
    <property type="entry name" value="CYCLIC NUCLEOTIDE PHOSPHODIESTERASE CBUA0032-RELATED"/>
    <property type="match status" value="1"/>
</dbReference>
<dbReference type="SUPFAM" id="SSF56300">
    <property type="entry name" value="Metallo-dependent phosphatases"/>
    <property type="match status" value="1"/>
</dbReference>
<dbReference type="AlphaFoldDB" id="A0A5C1NN22"/>
<proteinExistence type="inferred from homology"/>
<evidence type="ECO:0000313" key="6">
    <source>
        <dbReference type="EMBL" id="QEM83923.1"/>
    </source>
</evidence>
<keyword evidence="2" id="KW-0378">Hydrolase</keyword>
<protein>
    <submittedName>
        <fullName evidence="6">Metallophosphoesterase</fullName>
    </submittedName>
</protein>
<feature type="domain" description="Calcineurin-like phosphoesterase" evidence="5">
    <location>
        <begin position="1"/>
        <end position="183"/>
    </location>
</feature>
<dbReference type="GO" id="GO:0016787">
    <property type="term" value="F:hydrolase activity"/>
    <property type="evidence" value="ECO:0007669"/>
    <property type="project" value="UniProtKB-KW"/>
</dbReference>
<dbReference type="Gene3D" id="3.60.21.10">
    <property type="match status" value="1"/>
</dbReference>
<dbReference type="Pfam" id="PF00149">
    <property type="entry name" value="Metallophos"/>
    <property type="match status" value="1"/>
</dbReference>
<dbReference type="InterPro" id="IPR029052">
    <property type="entry name" value="Metallo-depent_PP-like"/>
</dbReference>
<evidence type="ECO:0000256" key="4">
    <source>
        <dbReference type="ARBA" id="ARBA00025742"/>
    </source>
</evidence>
<keyword evidence="3" id="KW-0408">Iron</keyword>
<dbReference type="PANTHER" id="PTHR42988">
    <property type="entry name" value="PHOSPHOHYDROLASE"/>
    <property type="match status" value="1"/>
</dbReference>
<evidence type="ECO:0000256" key="1">
    <source>
        <dbReference type="ARBA" id="ARBA00022723"/>
    </source>
</evidence>
<keyword evidence="1" id="KW-0479">Metal-binding</keyword>
<organism evidence="6 7">
    <name type="scientific">Halomonas binhaiensis</name>
    <dbReference type="NCBI Taxonomy" id="2562282"/>
    <lineage>
        <taxon>Bacteria</taxon>
        <taxon>Pseudomonadati</taxon>
        <taxon>Pseudomonadota</taxon>
        <taxon>Gammaproteobacteria</taxon>
        <taxon>Oceanospirillales</taxon>
        <taxon>Halomonadaceae</taxon>
        <taxon>Halomonas</taxon>
    </lineage>
</organism>
<dbReference type="KEGG" id="hbh:E4T21_04740"/>
<evidence type="ECO:0000256" key="2">
    <source>
        <dbReference type="ARBA" id="ARBA00022801"/>
    </source>
</evidence>
<dbReference type="OrthoDB" id="9784378at2"/>
<dbReference type="InterPro" id="IPR004843">
    <property type="entry name" value="Calcineurin-like_PHP"/>
</dbReference>
<dbReference type="EMBL" id="CP038437">
    <property type="protein sequence ID" value="QEM83923.1"/>
    <property type="molecule type" value="Genomic_DNA"/>
</dbReference>
<dbReference type="GO" id="GO:0046872">
    <property type="term" value="F:metal ion binding"/>
    <property type="evidence" value="ECO:0007669"/>
    <property type="project" value="UniProtKB-KW"/>
</dbReference>
<comment type="similarity">
    <text evidence="4">Belongs to the cyclic nucleotide phosphodiesterase class-III family.</text>
</comment>
<dbReference type="InterPro" id="IPR050884">
    <property type="entry name" value="CNP_phosphodiesterase-III"/>
</dbReference>
<dbReference type="Proteomes" id="UP000324285">
    <property type="component" value="Chromosome"/>
</dbReference>
<keyword evidence="7" id="KW-1185">Reference proteome</keyword>
<evidence type="ECO:0000256" key="3">
    <source>
        <dbReference type="ARBA" id="ARBA00023004"/>
    </source>
</evidence>
<evidence type="ECO:0000313" key="7">
    <source>
        <dbReference type="Proteomes" id="UP000324285"/>
    </source>
</evidence>
<sequence length="245" mass="27337">MRLVQISDCHLYADPMQPSRRGLPARQLAAVVDAALHDRPDMVLVTGDLSQDESEGSYRLAMDNLLRFQCPWYWIPGNHDDLALMVEHWEVEIDIGAAAWRIVQLNTRIEGEVKGRVGEEQLAALSELLADDERPTVVVMHHPPVQVGSVWIDELGLVDQEAFQEVVGAFPQVKVVLCGHVHQAFHGKINAPHGDIDVFACPSTSDQFLAGSVEFAVDEASRPGYRVLDLSRDGSWQTWVERVEI</sequence>
<name>A0A5C1NN22_9GAMM</name>
<gene>
    <name evidence="6" type="ORF">E4T21_04740</name>
</gene>
<evidence type="ECO:0000259" key="5">
    <source>
        <dbReference type="Pfam" id="PF00149"/>
    </source>
</evidence>